<dbReference type="PANTHER" id="PTHR31909:SF3">
    <property type="entry name" value="SIMILAR TO PROTEIN C20ORF85 HOMOLOG"/>
    <property type="match status" value="1"/>
</dbReference>
<dbReference type="EMBL" id="OW240917">
    <property type="protein sequence ID" value="CAH2303063.1"/>
    <property type="molecule type" value="Genomic_DNA"/>
</dbReference>
<evidence type="ECO:0000313" key="2">
    <source>
        <dbReference type="Proteomes" id="UP001295444"/>
    </source>
</evidence>
<name>A0AAD1SPB7_PELCU</name>
<dbReference type="InterPro" id="IPR020339">
    <property type="entry name" value="C20orf85-like"/>
</dbReference>
<reference evidence="1" key="1">
    <citation type="submission" date="2022-03" db="EMBL/GenBank/DDBJ databases">
        <authorList>
            <person name="Alioto T."/>
            <person name="Alioto T."/>
            <person name="Gomez Garrido J."/>
        </authorList>
    </citation>
    <scope>NUCLEOTIDE SEQUENCE</scope>
</reference>
<organism evidence="1 2">
    <name type="scientific">Pelobates cultripes</name>
    <name type="common">Western spadefoot toad</name>
    <dbReference type="NCBI Taxonomy" id="61616"/>
    <lineage>
        <taxon>Eukaryota</taxon>
        <taxon>Metazoa</taxon>
        <taxon>Chordata</taxon>
        <taxon>Craniata</taxon>
        <taxon>Vertebrata</taxon>
        <taxon>Euteleostomi</taxon>
        <taxon>Amphibia</taxon>
        <taxon>Batrachia</taxon>
        <taxon>Anura</taxon>
        <taxon>Pelobatoidea</taxon>
        <taxon>Pelobatidae</taxon>
        <taxon>Pelobates</taxon>
    </lineage>
</organism>
<protein>
    <submittedName>
        <fullName evidence="1">Uncharacterized protein</fullName>
    </submittedName>
</protein>
<accession>A0AAD1SPB7</accession>
<dbReference type="AlphaFoldDB" id="A0AAD1SPB7"/>
<dbReference type="Proteomes" id="UP001295444">
    <property type="component" value="Chromosome 06"/>
</dbReference>
<sequence length="135" mass="15211">MAAPPNSKAIGNESSFVAQDRIWKAHVANEAETAKNWPERWGFLTTSYNELVNNEEAVTKEKGRLKTPEHLRVRPVTPLETYIKVGPSPVVPQTTQGLIGWRSTIADLQLECYGRSRFVKGDFCKRMNWPPEGVS</sequence>
<dbReference type="PANTHER" id="PTHR31909">
    <property type="entry name" value="CHROMOSOME 20 ORF85 FAMILY MEMBER"/>
    <property type="match status" value="1"/>
</dbReference>
<gene>
    <name evidence="1" type="ORF">PECUL_23A034281</name>
</gene>
<keyword evidence="2" id="KW-1185">Reference proteome</keyword>
<dbReference type="Pfam" id="PF14945">
    <property type="entry name" value="LLC1"/>
    <property type="match status" value="1"/>
</dbReference>
<evidence type="ECO:0000313" key="1">
    <source>
        <dbReference type="EMBL" id="CAH2303063.1"/>
    </source>
</evidence>
<proteinExistence type="predicted"/>